<evidence type="ECO:0000256" key="3">
    <source>
        <dbReference type="ARBA" id="ARBA00022483"/>
    </source>
</evidence>
<evidence type="ECO:0000313" key="6">
    <source>
        <dbReference type="EMBL" id="GAB1225014.1"/>
    </source>
</evidence>
<dbReference type="EMBL" id="BAAFRS010000240">
    <property type="protein sequence ID" value="GAB1225014.1"/>
    <property type="molecule type" value="Genomic_DNA"/>
</dbReference>
<protein>
    <recommendedName>
        <fullName evidence="5">Exocyst component Exo84 C-terminal domain-containing protein</fullName>
    </recommendedName>
</protein>
<dbReference type="PANTHER" id="PTHR21426">
    <property type="entry name" value="EXOCYST COMPLEX COMPONENT 8"/>
    <property type="match status" value="1"/>
</dbReference>
<keyword evidence="4" id="KW-0653">Protein transport</keyword>
<name>A0ABQ0DQ90_9EUKA</name>
<evidence type="ECO:0000256" key="4">
    <source>
        <dbReference type="ARBA" id="ARBA00022927"/>
    </source>
</evidence>
<dbReference type="SUPFAM" id="SSF74788">
    <property type="entry name" value="Cullin repeat-like"/>
    <property type="match status" value="1"/>
</dbReference>
<evidence type="ECO:0000259" key="5">
    <source>
        <dbReference type="Pfam" id="PF16528"/>
    </source>
</evidence>
<keyword evidence="3" id="KW-0268">Exocytosis</keyword>
<dbReference type="Pfam" id="PF16528">
    <property type="entry name" value="Exo84_C"/>
    <property type="match status" value="1"/>
</dbReference>
<evidence type="ECO:0000256" key="2">
    <source>
        <dbReference type="ARBA" id="ARBA00022448"/>
    </source>
</evidence>
<feature type="domain" description="Exocyst component Exo84 C-terminal" evidence="5">
    <location>
        <begin position="143"/>
        <end position="326"/>
    </location>
</feature>
<dbReference type="PANTHER" id="PTHR21426:SF12">
    <property type="entry name" value="EXOCYST COMPLEX COMPONENT 8"/>
    <property type="match status" value="1"/>
</dbReference>
<reference evidence="6 7" key="1">
    <citation type="journal article" date="2019" name="PLoS Negl. Trop. Dis.">
        <title>Whole genome sequencing of Entamoeba nuttalli reveals mammalian host-related molecular signatures and a novel octapeptide-repeat surface protein.</title>
        <authorList>
            <person name="Tanaka M."/>
            <person name="Makiuchi T."/>
            <person name="Komiyama T."/>
            <person name="Shiina T."/>
            <person name="Osaki K."/>
            <person name="Tachibana H."/>
        </authorList>
    </citation>
    <scope>NUCLEOTIDE SEQUENCE [LARGE SCALE GENOMIC DNA]</scope>
    <source>
        <strain evidence="6 7">P19-061405</strain>
    </source>
</reference>
<proteinExistence type="inferred from homology"/>
<comment type="similarity">
    <text evidence="1">Belongs to the EXO84 family.</text>
</comment>
<gene>
    <name evidence="6" type="ORF">ENUP19_0240G0008</name>
</gene>
<keyword evidence="7" id="KW-1185">Reference proteome</keyword>
<accession>A0ABQ0DQ90</accession>
<dbReference type="InterPro" id="IPR033961">
    <property type="entry name" value="Exo84"/>
</dbReference>
<dbReference type="Pfam" id="PF08700">
    <property type="entry name" value="VPS51_Exo84_N"/>
    <property type="match status" value="1"/>
</dbReference>
<keyword evidence="2" id="KW-0813">Transport</keyword>
<evidence type="ECO:0000256" key="1">
    <source>
        <dbReference type="ARBA" id="ARBA00007210"/>
    </source>
</evidence>
<dbReference type="Proteomes" id="UP001628156">
    <property type="component" value="Unassembled WGS sequence"/>
</dbReference>
<evidence type="ECO:0000313" key="7">
    <source>
        <dbReference type="Proteomes" id="UP001628156"/>
    </source>
</evidence>
<dbReference type="InterPro" id="IPR032403">
    <property type="entry name" value="Exo84_C"/>
</dbReference>
<dbReference type="InterPro" id="IPR016159">
    <property type="entry name" value="Cullin_repeat-like_dom_sf"/>
</dbReference>
<comment type="caution">
    <text evidence="6">The sequence shown here is derived from an EMBL/GenBank/DDBJ whole genome shotgun (WGS) entry which is preliminary data.</text>
</comment>
<sequence>MAEELIQQLKENENGYIDDIYKNHSHQQIENTTLQQLKGFLADKSDELKQAVYDNYQEFLAITRRLEEIEQDFMTIHTQFNAIGTELDELNQHYATEMREQQSKLDKLITERSSFLNISNSLNNENNDMTSKIPQLRKDIKYILDAPSLLQVYLSQWNFDECIKIHDNVRHLLNKNNDLKNVLKGHVALDQFEEMIDHIVDKLKKRLFDLSLSSRQTVVIINHLKKVTNEEKAMLIFLDARTKTAKERIERELHSENLSLVTQNVCSFAFPLIKSTHSVFVTSFPVAPTSCFASWNISLINFVMNSLEKKIANKEVKQNSIKVDCVDKIITLYDIVPQELSLVFIVRKYLSNIVRSLSKSKDEIDPKMIQKLTSHGFGFPF</sequence>
<organism evidence="6 7">
    <name type="scientific">Entamoeba nuttalli</name>
    <dbReference type="NCBI Taxonomy" id="412467"/>
    <lineage>
        <taxon>Eukaryota</taxon>
        <taxon>Amoebozoa</taxon>
        <taxon>Evosea</taxon>
        <taxon>Archamoebae</taxon>
        <taxon>Mastigamoebida</taxon>
        <taxon>Entamoebidae</taxon>
        <taxon>Entamoeba</taxon>
    </lineage>
</organism>